<reference evidence="1 2" key="1">
    <citation type="journal article" date="2014" name="Mol. Ecol.">
        <title>Evolution of Synechococcus.</title>
        <authorList>
            <person name="Dvorak P."/>
            <person name="Casamatta D."/>
            <person name="Hasler P."/>
            <person name="Poulickova A."/>
            <person name="Ondrej V."/>
            <person name="Sanges R."/>
        </authorList>
    </citation>
    <scope>NUCLEOTIDE SEQUENCE [LARGE SCALE GENOMIC DNA]</scope>
    <source>
        <strain evidence="1 2">CAUP A 1101</strain>
    </source>
</reference>
<organism evidence="1 2">
    <name type="scientific">Neosynechococcus sphagnicola sy1</name>
    <dbReference type="NCBI Taxonomy" id="1497020"/>
    <lineage>
        <taxon>Bacteria</taxon>
        <taxon>Bacillati</taxon>
        <taxon>Cyanobacteriota</taxon>
        <taxon>Cyanophyceae</taxon>
        <taxon>Neosynechococcales</taxon>
        <taxon>Neosynechococcaceae</taxon>
        <taxon>Neosynechococcus</taxon>
    </lineage>
</organism>
<evidence type="ECO:0000313" key="1">
    <source>
        <dbReference type="EMBL" id="KGF73322.1"/>
    </source>
</evidence>
<comment type="caution">
    <text evidence="1">The sequence shown here is derived from an EMBL/GenBank/DDBJ whole genome shotgun (WGS) entry which is preliminary data.</text>
</comment>
<dbReference type="RefSeq" id="WP_036531613.1">
    <property type="nucleotide sequence ID" value="NZ_JJML01000009.1"/>
</dbReference>
<dbReference type="OrthoDB" id="583008at2"/>
<dbReference type="EMBL" id="JJML01000009">
    <property type="protein sequence ID" value="KGF73322.1"/>
    <property type="molecule type" value="Genomic_DNA"/>
</dbReference>
<gene>
    <name evidence="1" type="ORF">DO97_21135</name>
</gene>
<name>A0A098TN73_9CYAN</name>
<dbReference type="Proteomes" id="UP000030170">
    <property type="component" value="Unassembled WGS sequence"/>
</dbReference>
<keyword evidence="2" id="KW-1185">Reference proteome</keyword>
<protein>
    <submittedName>
        <fullName evidence="1">Uncharacterized protein</fullName>
    </submittedName>
</protein>
<dbReference type="AlphaFoldDB" id="A0A098TN73"/>
<sequence>MSVQYCQYIPESVQKVLFKMSVQGTPDRKHEVVEFLGSDEPAKSRDVELDYTYCTWFDGCYYCLDAHQNWHQVKCYV</sequence>
<evidence type="ECO:0000313" key="2">
    <source>
        <dbReference type="Proteomes" id="UP000030170"/>
    </source>
</evidence>
<proteinExistence type="predicted"/>
<accession>A0A098TN73</accession>